<evidence type="ECO:0000313" key="2">
    <source>
        <dbReference type="EMBL" id="KAK5997749.1"/>
    </source>
</evidence>
<protein>
    <submittedName>
        <fullName evidence="2">DNA mismatch repair protein MutL</fullName>
    </submittedName>
</protein>
<organism evidence="2 3">
    <name type="scientific">Cladobotryum mycophilum</name>
    <dbReference type="NCBI Taxonomy" id="491253"/>
    <lineage>
        <taxon>Eukaryota</taxon>
        <taxon>Fungi</taxon>
        <taxon>Dikarya</taxon>
        <taxon>Ascomycota</taxon>
        <taxon>Pezizomycotina</taxon>
        <taxon>Sordariomycetes</taxon>
        <taxon>Hypocreomycetidae</taxon>
        <taxon>Hypocreales</taxon>
        <taxon>Hypocreaceae</taxon>
        <taxon>Cladobotryum</taxon>
    </lineage>
</organism>
<dbReference type="PANTHER" id="PTHR10073:SF47">
    <property type="entry name" value="DNA MISMATCH REPAIR PROTEIN MLH3"/>
    <property type="match status" value="1"/>
</dbReference>
<dbReference type="PANTHER" id="PTHR10073">
    <property type="entry name" value="DNA MISMATCH REPAIR PROTEIN MLH, PMS, MUTL"/>
    <property type="match status" value="1"/>
</dbReference>
<dbReference type="InterPro" id="IPR036890">
    <property type="entry name" value="HATPase_C_sf"/>
</dbReference>
<accession>A0ABR0T058</accession>
<name>A0ABR0T058_9HYPO</name>
<dbReference type="InterPro" id="IPR038973">
    <property type="entry name" value="MutL/Mlh/Pms-like"/>
</dbReference>
<dbReference type="Gene3D" id="3.30.565.10">
    <property type="entry name" value="Histidine kinase-like ATPase, C-terminal domain"/>
    <property type="match status" value="1"/>
</dbReference>
<gene>
    <name evidence="2" type="ORF">PT974_00106</name>
</gene>
<evidence type="ECO:0000313" key="3">
    <source>
        <dbReference type="Proteomes" id="UP001338125"/>
    </source>
</evidence>
<comment type="caution">
    <text evidence="2">The sequence shown here is derived from an EMBL/GenBank/DDBJ whole genome shotgun (WGS) entry which is preliminary data.</text>
</comment>
<dbReference type="Pfam" id="PF13589">
    <property type="entry name" value="HATPase_c_3"/>
    <property type="match status" value="1"/>
</dbReference>
<dbReference type="SUPFAM" id="SSF55874">
    <property type="entry name" value="ATPase domain of HSP90 chaperone/DNA topoisomerase II/histidine kinase"/>
    <property type="match status" value="1"/>
</dbReference>
<keyword evidence="3" id="KW-1185">Reference proteome</keyword>
<reference evidence="2 3" key="1">
    <citation type="submission" date="2024-01" db="EMBL/GenBank/DDBJ databases">
        <title>Complete genome of Cladobotryum mycophilum ATHUM6906.</title>
        <authorList>
            <person name="Christinaki A.C."/>
            <person name="Myridakis A.I."/>
            <person name="Kouvelis V.N."/>
        </authorList>
    </citation>
    <scope>NUCLEOTIDE SEQUENCE [LARGE SCALE GENOMIC DNA]</scope>
    <source>
        <strain evidence="2 3">ATHUM6906</strain>
    </source>
</reference>
<comment type="similarity">
    <text evidence="1">Belongs to the DNA mismatch repair MutL/HexB family.</text>
</comment>
<dbReference type="Proteomes" id="UP001338125">
    <property type="component" value="Unassembled WGS sequence"/>
</dbReference>
<proteinExistence type="inferred from homology"/>
<dbReference type="EMBL" id="JAVFKD010000001">
    <property type="protein sequence ID" value="KAK5997749.1"/>
    <property type="molecule type" value="Genomic_DNA"/>
</dbReference>
<evidence type="ECO:0000256" key="1">
    <source>
        <dbReference type="ARBA" id="ARBA00006082"/>
    </source>
</evidence>
<sequence length="309" mass="33733">MSIRQLPDDVVGKIRSSAIITSLNGVVCGLLKNSLDASANKINIYVDYGRGNCTVEDNGGGISPAEFAQDGGLGKHHSTSKYPPSSGIHGRQGTFLASVAVLSLMTVTSHHQRFNSHNSIAIHHGQVLKRHLPSLPGERLETFENGTRVAVHNLFGSMPVRVKHRATLFSDRSGIDKEWGRLVHDVIALLIAWPTDVSVLLREMKEQRELRLRSSDVVNLATRTSRLLIQASLAESFGIESWVPVSASAGHIVIKGCICLDPVATRRSQFISLGILPILNEYGNNVLYEEVNKVFKNSSFGVVERGVKV</sequence>